<evidence type="ECO:0000313" key="2">
    <source>
        <dbReference type="Proteomes" id="UP000070700"/>
    </source>
</evidence>
<dbReference type="OrthoDB" id="4323953at2759"/>
<accession>A0A132BB05</accession>
<dbReference type="InParanoid" id="A0A132BB05"/>
<dbReference type="EMBL" id="KQ947432">
    <property type="protein sequence ID" value="KUJ09453.1"/>
    <property type="molecule type" value="Genomic_DNA"/>
</dbReference>
<proteinExistence type="predicted"/>
<protein>
    <submittedName>
        <fullName evidence="1">Uncharacterized protein</fullName>
    </submittedName>
</protein>
<dbReference type="GeneID" id="28827616"/>
<gene>
    <name evidence="1" type="ORF">LY89DRAFT_711234</name>
</gene>
<organism evidence="1 2">
    <name type="scientific">Mollisia scopiformis</name>
    <name type="common">Conifer needle endophyte fungus</name>
    <name type="synonym">Phialocephala scopiformis</name>
    <dbReference type="NCBI Taxonomy" id="149040"/>
    <lineage>
        <taxon>Eukaryota</taxon>
        <taxon>Fungi</taxon>
        <taxon>Dikarya</taxon>
        <taxon>Ascomycota</taxon>
        <taxon>Pezizomycotina</taxon>
        <taxon>Leotiomycetes</taxon>
        <taxon>Helotiales</taxon>
        <taxon>Mollisiaceae</taxon>
        <taxon>Mollisia</taxon>
    </lineage>
</organism>
<keyword evidence="2" id="KW-1185">Reference proteome</keyword>
<dbReference type="Proteomes" id="UP000070700">
    <property type="component" value="Unassembled WGS sequence"/>
</dbReference>
<dbReference type="AlphaFoldDB" id="A0A132BB05"/>
<dbReference type="KEGG" id="psco:LY89DRAFT_711234"/>
<reference evidence="1 2" key="1">
    <citation type="submission" date="2015-10" db="EMBL/GenBank/DDBJ databases">
        <title>Full genome of DAOMC 229536 Phialocephala scopiformis, a fungal endophyte of spruce producing the potent anti-insectan compound rugulosin.</title>
        <authorList>
            <consortium name="DOE Joint Genome Institute"/>
            <person name="Walker A.K."/>
            <person name="Frasz S.L."/>
            <person name="Seifert K.A."/>
            <person name="Miller J.D."/>
            <person name="Mondo S.J."/>
            <person name="Labutti K."/>
            <person name="Lipzen A."/>
            <person name="Dockter R."/>
            <person name="Kennedy M."/>
            <person name="Grigoriev I.V."/>
            <person name="Spatafora J.W."/>
        </authorList>
    </citation>
    <scope>NUCLEOTIDE SEQUENCE [LARGE SCALE GENOMIC DNA]</scope>
    <source>
        <strain evidence="1 2">CBS 120377</strain>
    </source>
</reference>
<name>A0A132BB05_MOLSC</name>
<dbReference type="RefSeq" id="XP_018063808.1">
    <property type="nucleotide sequence ID" value="XM_018217890.1"/>
</dbReference>
<sequence length="405" mass="46310">MKLYHTSSDLSITSPIRIDLTLHRDQNGIDQECVFVWNKFKAFARTQFILLQQKGDILEQVDVGQKNIDLLRDEDNIMQVNGWNNGLEQLRPGGSQCTVETLPDNYHKLLIPGERYRLIWPGEEISMWDWGSKLDHVGNELKSQMMRESKLPRLILPACAGVEFTAKEELEPWPDRAEYESKFGFVRANFKEAEWRLEQNPPPSPPPISPSERVPEAPILKVTLEGTGSHVTRNSDFVVSSQVTYEKPVGATGEGKPVTFHIYDFSYAYRLYRLRGGKWKRCETEDTMRTGFMIVDLPDETVKVNQDKDFVTLRPGESWTTQETVQKPDYTHIPDDSVVGDTFRYVFKGTTLDWWDWGNKEDHSGTEVTLPCFHWGSVVKPADNDGRPKLVVPGSNVVEFTIVDG</sequence>
<evidence type="ECO:0000313" key="1">
    <source>
        <dbReference type="EMBL" id="KUJ09453.1"/>
    </source>
</evidence>